<dbReference type="AlphaFoldDB" id="A0AAP7N881"/>
<dbReference type="EMBL" id="MOEA01000003">
    <property type="protein sequence ID" value="OIK20984.1"/>
    <property type="molecule type" value="Genomic_DNA"/>
</dbReference>
<sequence length="45" mass="5048">MVKQAMGFNDCTVEDMKEGVAAMYVTPDQFQEVTGQPYEDQTEAN</sequence>
<dbReference type="Pfam" id="PF09693">
    <property type="entry name" value="Phage_XkdX"/>
    <property type="match status" value="1"/>
</dbReference>
<evidence type="ECO:0000313" key="2">
    <source>
        <dbReference type="Proteomes" id="UP000180036"/>
    </source>
</evidence>
<dbReference type="InterPro" id="IPR010022">
    <property type="entry name" value="XkdX"/>
</dbReference>
<comment type="caution">
    <text evidence="1">The sequence shown here is derived from an EMBL/GenBank/DDBJ whole genome shotgun (WGS) entry which is preliminary data.</text>
</comment>
<gene>
    <name evidence="1" type="ORF">BKP66_11865</name>
</gene>
<reference evidence="1 2" key="1">
    <citation type="submission" date="2016-10" db="EMBL/GenBank/DDBJ databases">
        <authorList>
            <person name="Marach S."/>
            <person name="Prathuangwong S."/>
            <person name="Takikawa Y."/>
            <person name="Dohra H."/>
        </authorList>
    </citation>
    <scope>NUCLEOTIDE SEQUENCE [LARGE SCALE GENOMIC DNA]</scope>
    <source>
        <strain evidence="1 2">K2</strain>
    </source>
</reference>
<protein>
    <submittedName>
        <fullName evidence="1">Phage portal protein</fullName>
    </submittedName>
</protein>
<dbReference type="Proteomes" id="UP000180036">
    <property type="component" value="Unassembled WGS sequence"/>
</dbReference>
<proteinExistence type="predicted"/>
<accession>A0AAP7N881</accession>
<organism evidence="1 2">
    <name type="scientific">Bacillus amyloliquefaciens</name>
    <name type="common">Bacillus velezensis</name>
    <dbReference type="NCBI Taxonomy" id="1390"/>
    <lineage>
        <taxon>Bacteria</taxon>
        <taxon>Bacillati</taxon>
        <taxon>Bacillota</taxon>
        <taxon>Bacilli</taxon>
        <taxon>Bacillales</taxon>
        <taxon>Bacillaceae</taxon>
        <taxon>Bacillus</taxon>
        <taxon>Bacillus amyloliquefaciens group</taxon>
    </lineage>
</organism>
<evidence type="ECO:0000313" key="1">
    <source>
        <dbReference type="EMBL" id="OIK20984.1"/>
    </source>
</evidence>
<name>A0AAP7N881_BACAM</name>